<accession>A0ABY0H591</accession>
<organism evidence="2 3">
    <name type="scientific">Monosporascus cannonballus</name>
    <dbReference type="NCBI Taxonomy" id="155416"/>
    <lineage>
        <taxon>Eukaryota</taxon>
        <taxon>Fungi</taxon>
        <taxon>Dikarya</taxon>
        <taxon>Ascomycota</taxon>
        <taxon>Pezizomycotina</taxon>
        <taxon>Sordariomycetes</taxon>
        <taxon>Xylariomycetidae</taxon>
        <taxon>Xylariales</taxon>
        <taxon>Xylariales incertae sedis</taxon>
        <taxon>Monosporascus</taxon>
    </lineage>
</organism>
<keyword evidence="1" id="KW-0472">Membrane</keyword>
<proteinExistence type="predicted"/>
<name>A0ABY0H591_9PEZI</name>
<evidence type="ECO:0000313" key="3">
    <source>
        <dbReference type="Proteomes" id="UP000294003"/>
    </source>
</evidence>
<protein>
    <submittedName>
        <fullName evidence="2">Uncharacterized protein</fullName>
    </submittedName>
</protein>
<feature type="transmembrane region" description="Helical" evidence="1">
    <location>
        <begin position="466"/>
        <end position="490"/>
    </location>
</feature>
<comment type="caution">
    <text evidence="2">The sequence shown here is derived from an EMBL/GenBank/DDBJ whole genome shotgun (WGS) entry which is preliminary data.</text>
</comment>
<sequence length="571" mass="63355">MLESISAPPFVGILGLCLILTSIALQFSSTILLSDFDTVPALTINQTNQLNVSYGPSISQQLTNQMSYSGALWTATPSEFTVFAEYNDPGYRRFSDAVHDTGVTVRSFLPISSKLTRMGLDRYHGYSTMLDTRVACIRPVLGNIIFFDIPSPSGYVHSPYLQGHATPSTHIPLLPSTASNLPANFSCPANQFDVTNSLGFGEPSFTLCPLNFYEGLKSPLTFNTLGGTVYLLFDHTNTTAARINTQDVWSTNDDGVWAKLIPPPSQTAPLGSDMRVTMCYDSRRFSNSTRLVSAESLGDREEPQISIKTTLIDNYPVTQLDTESVRRQLGATNDSLTLEERGLLKLELDPGYKDQMLPNPGHNIKSFDVDMTFLTIQPIHPIDALMLCTNCITDIYVPGNIRTVNHRLMAIFMDSLEETNSPALALQAVFTVLTQMAYYHLAPYFDILENGTITITESYYIPARSIGFASVTALLLIHLILVAIAVACFASWSCHTLLSNVWQAFTQAAVVVDENGLYNATTIPDKDIYRSLKEEGRDRETWHLTAVTQYYREPMGDMLEENFVSIRKKTV</sequence>
<reference evidence="2 3" key="1">
    <citation type="submission" date="2018-06" db="EMBL/GenBank/DDBJ databases">
        <title>Complete Genomes of Monosporascus.</title>
        <authorList>
            <person name="Robinson A.J."/>
            <person name="Natvig D.O."/>
        </authorList>
    </citation>
    <scope>NUCLEOTIDE SEQUENCE [LARGE SCALE GENOMIC DNA]</scope>
    <source>
        <strain evidence="2 3">CBS 609.92</strain>
    </source>
</reference>
<keyword evidence="1" id="KW-1133">Transmembrane helix</keyword>
<keyword evidence="3" id="KW-1185">Reference proteome</keyword>
<gene>
    <name evidence="2" type="ORF">DL762_005298</name>
</gene>
<evidence type="ECO:0000313" key="2">
    <source>
        <dbReference type="EMBL" id="RYO85207.1"/>
    </source>
</evidence>
<dbReference type="EMBL" id="QJNS01000142">
    <property type="protein sequence ID" value="RYO85207.1"/>
    <property type="molecule type" value="Genomic_DNA"/>
</dbReference>
<keyword evidence="1" id="KW-0812">Transmembrane</keyword>
<dbReference type="Proteomes" id="UP000294003">
    <property type="component" value="Unassembled WGS sequence"/>
</dbReference>
<evidence type="ECO:0000256" key="1">
    <source>
        <dbReference type="SAM" id="Phobius"/>
    </source>
</evidence>